<dbReference type="AlphaFoldDB" id="A0A3M9N717"/>
<keyword evidence="2" id="KW-1185">Reference proteome</keyword>
<sequence length="241" mass="26399">MPFYSCIALLHQAMKRKNSVSYFFTKKPILMATFEKGILGGFSGKVGSVIGGNWKGIDYMRSKAAKRTFVPSQKQLEQQLKFALMMRFLQPMAGLLTISFHDFAVRKTGINSAFAYNYQEAITGDFPDYAIDYSKALVSRGNLPNALAPSVISGAGSTLTWSWTDNNSSTADPNDQAILVAFCPEMRQAIFTTNGAKRSELSADLNAVTFRGKQVETYIGFLSADGRNSSISIFTGEVTVS</sequence>
<dbReference type="Proteomes" id="UP000267223">
    <property type="component" value="Unassembled WGS sequence"/>
</dbReference>
<organism evidence="1 2">
    <name type="scientific">Hanamia caeni</name>
    <dbReference type="NCBI Taxonomy" id="2294116"/>
    <lineage>
        <taxon>Bacteria</taxon>
        <taxon>Pseudomonadati</taxon>
        <taxon>Bacteroidota</taxon>
        <taxon>Chitinophagia</taxon>
        <taxon>Chitinophagales</taxon>
        <taxon>Chitinophagaceae</taxon>
        <taxon>Hanamia</taxon>
    </lineage>
</organism>
<dbReference type="Pfam" id="PF19781">
    <property type="entry name" value="DUF6266"/>
    <property type="match status" value="1"/>
</dbReference>
<evidence type="ECO:0000313" key="1">
    <source>
        <dbReference type="EMBL" id="RNI33604.1"/>
    </source>
</evidence>
<gene>
    <name evidence="1" type="ORF">EFY79_18460</name>
</gene>
<dbReference type="InterPro" id="IPR046233">
    <property type="entry name" value="DUF6266"/>
</dbReference>
<proteinExistence type="predicted"/>
<dbReference type="EMBL" id="RJJR01000018">
    <property type="protein sequence ID" value="RNI33604.1"/>
    <property type="molecule type" value="Genomic_DNA"/>
</dbReference>
<name>A0A3M9N717_9BACT</name>
<comment type="caution">
    <text evidence="1">The sequence shown here is derived from an EMBL/GenBank/DDBJ whole genome shotgun (WGS) entry which is preliminary data.</text>
</comment>
<protein>
    <submittedName>
        <fullName evidence="1">Uncharacterized protein</fullName>
    </submittedName>
</protein>
<evidence type="ECO:0000313" key="2">
    <source>
        <dbReference type="Proteomes" id="UP000267223"/>
    </source>
</evidence>
<reference evidence="1 2" key="1">
    <citation type="submission" date="2018-11" db="EMBL/GenBank/DDBJ databases">
        <title>Draft genome sequence of Ferruginibacter sp. BO-59.</title>
        <authorList>
            <person name="Im W.T."/>
        </authorList>
    </citation>
    <scope>NUCLEOTIDE SEQUENCE [LARGE SCALE GENOMIC DNA]</scope>
    <source>
        <strain evidence="1 2">BO-59</strain>
    </source>
</reference>
<accession>A0A3M9N717</accession>